<dbReference type="PROSITE" id="PS01081">
    <property type="entry name" value="HTH_TETR_1"/>
    <property type="match status" value="1"/>
</dbReference>
<dbReference type="InterPro" id="IPR050109">
    <property type="entry name" value="HTH-type_TetR-like_transc_reg"/>
</dbReference>
<evidence type="ECO:0000259" key="4">
    <source>
        <dbReference type="PROSITE" id="PS50977"/>
    </source>
</evidence>
<accession>A0ABX2CEX9</accession>
<dbReference type="Pfam" id="PF14246">
    <property type="entry name" value="TetR_C_7"/>
    <property type="match status" value="1"/>
</dbReference>
<dbReference type="RefSeq" id="WP_172111859.1">
    <property type="nucleotide sequence ID" value="NZ_JABFDN010000005.1"/>
</dbReference>
<dbReference type="InterPro" id="IPR023772">
    <property type="entry name" value="DNA-bd_HTH_TetR-type_CS"/>
</dbReference>
<dbReference type="PANTHER" id="PTHR30055:SF146">
    <property type="entry name" value="HTH-TYPE TRANSCRIPTIONAL DUAL REGULATOR CECR"/>
    <property type="match status" value="1"/>
</dbReference>
<protein>
    <submittedName>
        <fullName evidence="5">TetR/AcrR family transcriptional regulator</fullName>
    </submittedName>
</protein>
<dbReference type="Gene3D" id="1.10.357.10">
    <property type="entry name" value="Tetracycline Repressor, domain 2"/>
    <property type="match status" value="1"/>
</dbReference>
<gene>
    <name evidence="5" type="ORF">HL667_17310</name>
</gene>
<comment type="caution">
    <text evidence="5">The sequence shown here is derived from an EMBL/GenBank/DDBJ whole genome shotgun (WGS) entry which is preliminary data.</text>
</comment>
<dbReference type="PROSITE" id="PS50977">
    <property type="entry name" value="HTH_TETR_2"/>
    <property type="match status" value="1"/>
</dbReference>
<dbReference type="InterPro" id="IPR039536">
    <property type="entry name" value="TetR_C_Proteobacteria"/>
</dbReference>
<name>A0ABX2CEX9_9BRAD</name>
<dbReference type="InterPro" id="IPR001647">
    <property type="entry name" value="HTH_TetR"/>
</dbReference>
<dbReference type="EMBL" id="JABFDN010000005">
    <property type="protein sequence ID" value="NPU66764.1"/>
    <property type="molecule type" value="Genomic_DNA"/>
</dbReference>
<evidence type="ECO:0000256" key="2">
    <source>
        <dbReference type="PROSITE-ProRule" id="PRU00335"/>
    </source>
</evidence>
<feature type="domain" description="HTH tetR-type" evidence="4">
    <location>
        <begin position="21"/>
        <end position="81"/>
    </location>
</feature>
<dbReference type="SUPFAM" id="SSF46689">
    <property type="entry name" value="Homeodomain-like"/>
    <property type="match status" value="1"/>
</dbReference>
<dbReference type="InterPro" id="IPR036271">
    <property type="entry name" value="Tet_transcr_reg_TetR-rel_C_sf"/>
</dbReference>
<keyword evidence="6" id="KW-1185">Reference proteome</keyword>
<sequence>MVTSSSHAAPSPAVAGSARTERKHVQILASARTLFMAGGFDTTSVDAIARHAGVSKATVYGHFADKDALLLALVEADCRSMGEQLWIRDGRPIDLERDLRQIARRFLAMFLDGRGLAMHRLVMSCASRYPAIAEAFMTAGPDRCEAEVAAFLRAAEAQGLLDVPNARLAATQFLTLIQGRLPLTWALSMKAPSAAVYRAQIEGGIKVFIAAYGRTGAGPKRRTGAVSTSAARRPVGTPVRRP</sequence>
<dbReference type="Proteomes" id="UP000886476">
    <property type="component" value="Unassembled WGS sequence"/>
</dbReference>
<dbReference type="PANTHER" id="PTHR30055">
    <property type="entry name" value="HTH-TYPE TRANSCRIPTIONAL REGULATOR RUTR"/>
    <property type="match status" value="1"/>
</dbReference>
<evidence type="ECO:0000313" key="6">
    <source>
        <dbReference type="Proteomes" id="UP000886476"/>
    </source>
</evidence>
<feature type="region of interest" description="Disordered" evidence="3">
    <location>
        <begin position="217"/>
        <end position="242"/>
    </location>
</feature>
<reference evidence="5" key="1">
    <citation type="submission" date="2020-05" db="EMBL/GenBank/DDBJ databases">
        <title>Nod-independent and nitrogen-fixing Bradyrhizobium aeschynomene sp. nov. isolated from nodules of Aeschynomene indica.</title>
        <authorList>
            <person name="Zhang Z."/>
        </authorList>
    </citation>
    <scope>NUCLEOTIDE SEQUENCE</scope>
    <source>
        <strain evidence="5">83012</strain>
    </source>
</reference>
<organism evidence="5 6">
    <name type="scientific">Bradyrhizobium aeschynomenes</name>
    <dbReference type="NCBI Taxonomy" id="2734909"/>
    <lineage>
        <taxon>Bacteria</taxon>
        <taxon>Pseudomonadati</taxon>
        <taxon>Pseudomonadota</taxon>
        <taxon>Alphaproteobacteria</taxon>
        <taxon>Hyphomicrobiales</taxon>
        <taxon>Nitrobacteraceae</taxon>
        <taxon>Bradyrhizobium</taxon>
    </lineage>
</organism>
<dbReference type="PRINTS" id="PR00455">
    <property type="entry name" value="HTHTETR"/>
</dbReference>
<keyword evidence="1 2" id="KW-0238">DNA-binding</keyword>
<evidence type="ECO:0000256" key="1">
    <source>
        <dbReference type="ARBA" id="ARBA00023125"/>
    </source>
</evidence>
<proteinExistence type="predicted"/>
<evidence type="ECO:0000256" key="3">
    <source>
        <dbReference type="SAM" id="MobiDB-lite"/>
    </source>
</evidence>
<dbReference type="SUPFAM" id="SSF48498">
    <property type="entry name" value="Tetracyclin repressor-like, C-terminal domain"/>
    <property type="match status" value="1"/>
</dbReference>
<evidence type="ECO:0000313" key="5">
    <source>
        <dbReference type="EMBL" id="NPU66764.1"/>
    </source>
</evidence>
<dbReference type="Pfam" id="PF00440">
    <property type="entry name" value="TetR_N"/>
    <property type="match status" value="1"/>
</dbReference>
<feature type="DNA-binding region" description="H-T-H motif" evidence="2">
    <location>
        <begin position="44"/>
        <end position="63"/>
    </location>
</feature>
<dbReference type="InterPro" id="IPR009057">
    <property type="entry name" value="Homeodomain-like_sf"/>
</dbReference>